<dbReference type="PRINTS" id="PR00838">
    <property type="entry name" value="V5ALLERGEN"/>
</dbReference>
<evidence type="ECO:0000259" key="2">
    <source>
        <dbReference type="SMART" id="SM00198"/>
    </source>
</evidence>
<dbReference type="GO" id="GO:0005576">
    <property type="term" value="C:extracellular region"/>
    <property type="evidence" value="ECO:0007669"/>
    <property type="project" value="UniProtKB-SubCell"/>
</dbReference>
<evidence type="ECO:0000256" key="1">
    <source>
        <dbReference type="SAM" id="SignalP"/>
    </source>
</evidence>
<evidence type="ECO:0000313" key="3">
    <source>
        <dbReference type="EMBL" id="JAC18655.1"/>
    </source>
</evidence>
<dbReference type="SUPFAM" id="SSF55797">
    <property type="entry name" value="PR-1-like"/>
    <property type="match status" value="1"/>
</dbReference>
<sequence>MAKIYSYLVFSLLAFALVRSVQASTQQACKDSKITLLGVKEITEEVKQKLLDLHNYYRELVASGKGFGQPKAENMIELKWDDYAAQKASSMVSQCELQLSDVRNENNQPMGLNFRLQMSIDKEDVNKTFNDWVGRMVEKWYSESAKYNYDSKYNSGTGRYAQLVWANTTTVGCGYSYFQERKYKNVGFLACYYEPPSVMWQKPYIKGDVDCQAHGLVRSSNEKYKHLCVKNGN</sequence>
<dbReference type="PRINTS" id="PR00837">
    <property type="entry name" value="V5TPXLIKE"/>
</dbReference>
<name>A0A023FBC1_TRIIF</name>
<feature type="domain" description="SCP" evidence="2">
    <location>
        <begin position="45"/>
        <end position="201"/>
    </location>
</feature>
<reference evidence="3" key="1">
    <citation type="journal article" date="2014" name="PLoS Negl. Trop. Dis.">
        <title>An updated insight into the Sialotranscriptome of Triatoma infestans: developmental stage and geographic variations.</title>
        <authorList>
            <person name="Schwarz A."/>
            <person name="Medrano-Mercado N."/>
            <person name="Schaub G.A."/>
            <person name="Struchiner C.J."/>
            <person name="Bargues M.D."/>
            <person name="Levy M.Z."/>
            <person name="Ribeiro J.M."/>
        </authorList>
    </citation>
    <scope>NUCLEOTIDE SEQUENCE</scope>
    <source>
        <strain evidence="3">Chile</strain>
        <tissue evidence="3">Salivary glands</tissue>
    </source>
</reference>
<dbReference type="InterPro" id="IPR001283">
    <property type="entry name" value="CRISP-related"/>
</dbReference>
<dbReference type="AlphaFoldDB" id="A0A023FBC1"/>
<feature type="signal peptide" evidence="1">
    <location>
        <begin position="1"/>
        <end position="23"/>
    </location>
</feature>
<dbReference type="SMART" id="SM00198">
    <property type="entry name" value="SCP"/>
    <property type="match status" value="1"/>
</dbReference>
<dbReference type="EMBL" id="GBBI01000057">
    <property type="protein sequence ID" value="JAC18655.1"/>
    <property type="molecule type" value="mRNA"/>
</dbReference>
<dbReference type="InterPro" id="IPR035940">
    <property type="entry name" value="CAP_sf"/>
</dbReference>
<accession>A0A023FBC1</accession>
<feature type="chain" id="PRO_5001520621" evidence="1">
    <location>
        <begin position="24"/>
        <end position="233"/>
    </location>
</feature>
<dbReference type="CDD" id="cd05380">
    <property type="entry name" value="CAP_euk"/>
    <property type="match status" value="1"/>
</dbReference>
<dbReference type="InterPro" id="IPR002413">
    <property type="entry name" value="V5_allergen-like"/>
</dbReference>
<keyword evidence="1" id="KW-0732">Signal</keyword>
<dbReference type="InterPro" id="IPR014044">
    <property type="entry name" value="CAP_dom"/>
</dbReference>
<proteinExistence type="evidence at transcript level"/>
<dbReference type="Gene3D" id="3.40.33.10">
    <property type="entry name" value="CAP"/>
    <property type="match status" value="1"/>
</dbReference>
<organism evidence="3">
    <name type="scientific">Triatoma infestans</name>
    <name type="common">Assassin bug</name>
    <dbReference type="NCBI Taxonomy" id="30076"/>
    <lineage>
        <taxon>Eukaryota</taxon>
        <taxon>Metazoa</taxon>
        <taxon>Ecdysozoa</taxon>
        <taxon>Arthropoda</taxon>
        <taxon>Hexapoda</taxon>
        <taxon>Insecta</taxon>
        <taxon>Pterygota</taxon>
        <taxon>Neoptera</taxon>
        <taxon>Paraneoptera</taxon>
        <taxon>Hemiptera</taxon>
        <taxon>Heteroptera</taxon>
        <taxon>Panheteroptera</taxon>
        <taxon>Cimicomorpha</taxon>
        <taxon>Reduviidae</taxon>
        <taxon>Triatominae</taxon>
        <taxon>Triatoma</taxon>
    </lineage>
</organism>
<protein>
    <submittedName>
        <fullName evidence="3">Putative scp-like extracellular protein</fullName>
    </submittedName>
</protein>
<dbReference type="PANTHER" id="PTHR10334">
    <property type="entry name" value="CYSTEINE-RICH SECRETORY PROTEIN-RELATED"/>
    <property type="match status" value="1"/>
</dbReference>
<dbReference type="Pfam" id="PF00188">
    <property type="entry name" value="CAP"/>
    <property type="match status" value="1"/>
</dbReference>